<comment type="caution">
    <text evidence="5">The sequence shown here is derived from an EMBL/GenBank/DDBJ whole genome shotgun (WGS) entry which is preliminary data.</text>
</comment>
<name>A0ABR4PGE5_9HELO</name>
<dbReference type="InterPro" id="IPR037293">
    <property type="entry name" value="Gal_Oxidase_central_sf"/>
</dbReference>
<dbReference type="Pfam" id="PF07250">
    <property type="entry name" value="Glyoxal_oxid_N"/>
    <property type="match status" value="1"/>
</dbReference>
<evidence type="ECO:0000256" key="1">
    <source>
        <dbReference type="ARBA" id="ARBA00022729"/>
    </source>
</evidence>
<dbReference type="SUPFAM" id="SSF81296">
    <property type="entry name" value="E set domains"/>
    <property type="match status" value="1"/>
</dbReference>
<dbReference type="SUPFAM" id="SSF50965">
    <property type="entry name" value="Galactose oxidase, central domain"/>
    <property type="match status" value="1"/>
</dbReference>
<dbReference type="PANTHER" id="PTHR32208">
    <property type="entry name" value="SECRETED PROTEIN-RELATED"/>
    <property type="match status" value="1"/>
</dbReference>
<evidence type="ECO:0000256" key="2">
    <source>
        <dbReference type="SAM" id="SignalP"/>
    </source>
</evidence>
<dbReference type="InterPro" id="IPR009880">
    <property type="entry name" value="Glyoxal_oxidase_N"/>
</dbReference>
<evidence type="ECO:0000313" key="6">
    <source>
        <dbReference type="Proteomes" id="UP001629113"/>
    </source>
</evidence>
<keyword evidence="6" id="KW-1185">Reference proteome</keyword>
<dbReference type="Gene3D" id="2.130.10.80">
    <property type="entry name" value="Galactose oxidase/kelch, beta-propeller"/>
    <property type="match status" value="1"/>
</dbReference>
<reference evidence="5 6" key="1">
    <citation type="submission" date="2024-06" db="EMBL/GenBank/DDBJ databases">
        <title>Complete genome of Phlyctema vagabunda strain 19-DSS-EL-015.</title>
        <authorList>
            <person name="Fiorenzani C."/>
        </authorList>
    </citation>
    <scope>NUCLEOTIDE SEQUENCE [LARGE SCALE GENOMIC DNA]</scope>
    <source>
        <strain evidence="5 6">19-DSS-EL-015</strain>
    </source>
</reference>
<organism evidence="5 6">
    <name type="scientific">Phlyctema vagabunda</name>
    <dbReference type="NCBI Taxonomy" id="108571"/>
    <lineage>
        <taxon>Eukaryota</taxon>
        <taxon>Fungi</taxon>
        <taxon>Dikarya</taxon>
        <taxon>Ascomycota</taxon>
        <taxon>Pezizomycotina</taxon>
        <taxon>Leotiomycetes</taxon>
        <taxon>Helotiales</taxon>
        <taxon>Dermateaceae</taxon>
        <taxon>Phlyctema</taxon>
    </lineage>
</organism>
<dbReference type="InterPro" id="IPR013783">
    <property type="entry name" value="Ig-like_fold"/>
</dbReference>
<evidence type="ECO:0000259" key="4">
    <source>
        <dbReference type="Pfam" id="PF09118"/>
    </source>
</evidence>
<dbReference type="CDD" id="cd02851">
    <property type="entry name" value="E_set_GO_C"/>
    <property type="match status" value="1"/>
</dbReference>
<gene>
    <name evidence="5" type="ORF">PVAG01_06501</name>
</gene>
<dbReference type="EMBL" id="JBFCZG010000005">
    <property type="protein sequence ID" value="KAL3422345.1"/>
    <property type="molecule type" value="Genomic_DNA"/>
</dbReference>
<dbReference type="Gene3D" id="2.60.40.10">
    <property type="entry name" value="Immunoglobulins"/>
    <property type="match status" value="1"/>
</dbReference>
<keyword evidence="1 2" id="KW-0732">Signal</keyword>
<evidence type="ECO:0000259" key="3">
    <source>
        <dbReference type="Pfam" id="PF07250"/>
    </source>
</evidence>
<dbReference type="PANTHER" id="PTHR32208:SF21">
    <property type="entry name" value="LOW QUALITY PROTEIN: ALDEHYDE OXIDASE GLOX-LIKE"/>
    <property type="match status" value="1"/>
</dbReference>
<protein>
    <submittedName>
        <fullName evidence="5">WSC domain-containing protein</fullName>
    </submittedName>
</protein>
<feature type="domain" description="Glyoxal oxidase N-terminal" evidence="3">
    <location>
        <begin position="81"/>
        <end position="430"/>
    </location>
</feature>
<feature type="signal peptide" evidence="2">
    <location>
        <begin position="1"/>
        <end position="20"/>
    </location>
</feature>
<proteinExistence type="predicted"/>
<dbReference type="Pfam" id="PF09118">
    <property type="entry name" value="GO-like_E_set"/>
    <property type="match status" value="1"/>
</dbReference>
<dbReference type="InterPro" id="IPR014756">
    <property type="entry name" value="Ig_E-set"/>
</dbReference>
<dbReference type="InterPro" id="IPR015202">
    <property type="entry name" value="GO-like_E_set"/>
</dbReference>
<dbReference type="InterPro" id="IPR011043">
    <property type="entry name" value="Gal_Oxase/kelch_b-propeller"/>
</dbReference>
<dbReference type="Proteomes" id="UP001629113">
    <property type="component" value="Unassembled WGS sequence"/>
</dbReference>
<sequence>MRSNLVALALSPLCHSLVSATGFRTVGSSGASPQMVFIPPYTDTAVFIDNYHENYGGPGYDIKTGKHSTTPYLYVGTKTSVFGTEYNLTSNTIRPVKPLSNTFCSAGAFFPNGTLLNMAGAEDARGIAEGFDKLRTYNPGPCNGACDSDWVELNTKLQVYRWYTSAQTMVDGSILVVGGSNKGGLVLNEASVNVPTYEIVHKDGRASKTPITLPILEFTKAENLVPGKSYNLYPILHALPNAGVENHILTVAGNRTVIWDYTNDVLVKALPDTPMQPRTFPSSATSVLLPLSYPNYEPTVLVCGGSSGDIPVPKALDDCWTINPSSENPVWNAHEKLPNGPQVMSDGILLPNGKVLFINGAQQGCAGGYQAEEPVLVPLLYDPRGPAGSRFTSMPATTIPRIYHSVATLLPSGEVLVAGSNPAVGYSASGKVNNGWPMFNNNGHRCALQQQQSELSSYPTEYRVEIFSPPYLSAISSHGRPLITAQPASIAYGASFTIEARLERGARLRGDTQITLVAPGFHTHGQAMGQKLVRLGFRAAPNSYAFTVQAPRDASVIPPGVYLLFVVQDDVPSVGKWISIA</sequence>
<evidence type="ECO:0000313" key="5">
    <source>
        <dbReference type="EMBL" id="KAL3422345.1"/>
    </source>
</evidence>
<accession>A0ABR4PGE5</accession>
<feature type="chain" id="PRO_5045163530" evidence="2">
    <location>
        <begin position="21"/>
        <end position="581"/>
    </location>
</feature>
<feature type="domain" description="Galactose oxidase-like Early set" evidence="4">
    <location>
        <begin position="480"/>
        <end position="580"/>
    </location>
</feature>